<dbReference type="Gene3D" id="2.120.10.70">
    <property type="entry name" value="Fucose-specific lectin"/>
    <property type="match status" value="1"/>
</dbReference>
<keyword evidence="2" id="KW-1185">Reference proteome</keyword>
<organism evidence="1 2">
    <name type="scientific">Streptomyces yatensis</name>
    <dbReference type="NCBI Taxonomy" id="155177"/>
    <lineage>
        <taxon>Bacteria</taxon>
        <taxon>Bacillati</taxon>
        <taxon>Actinomycetota</taxon>
        <taxon>Actinomycetes</taxon>
        <taxon>Kitasatosporales</taxon>
        <taxon>Streptomycetaceae</taxon>
        <taxon>Streptomyces</taxon>
        <taxon>Streptomyces violaceusniger group</taxon>
    </lineage>
</organism>
<evidence type="ECO:0000313" key="2">
    <source>
        <dbReference type="Proteomes" id="UP001499947"/>
    </source>
</evidence>
<dbReference type="Proteomes" id="UP001499947">
    <property type="component" value="Unassembled WGS sequence"/>
</dbReference>
<comment type="caution">
    <text evidence="1">The sequence shown here is derived from an EMBL/GenBank/DDBJ whole genome shotgun (WGS) entry which is preliminary data.</text>
</comment>
<proteinExistence type="predicted"/>
<name>A0ABP4TP00_9ACTN</name>
<sequence>MSAIRATEDPGIAIQFLHDEIQEIRESDDAAATIHDLILPSALNVPLAGPIMTESAEAIAEAIADRKTDLVETDEGEGVEVVFPPSALSDGVWEVEDVRPLPSTVRSASMAETFSMRSPTAPTGAAVGDDLYVFARDDDGRVLYNRSGADEGFSGWEEVPGELVSGTQPSAVSSGDEVLVFATDTEGRVHSNRVGANGAFTGWEGVPGDITTDGAVGVASQADSVFVFARLDDNRIAFNRLLPDGTYTGWLDKSIAWRGE</sequence>
<reference evidence="2" key="1">
    <citation type="journal article" date="2019" name="Int. J. Syst. Evol. Microbiol.">
        <title>The Global Catalogue of Microorganisms (GCM) 10K type strain sequencing project: providing services to taxonomists for standard genome sequencing and annotation.</title>
        <authorList>
            <consortium name="The Broad Institute Genomics Platform"/>
            <consortium name="The Broad Institute Genome Sequencing Center for Infectious Disease"/>
            <person name="Wu L."/>
            <person name="Ma J."/>
        </authorList>
    </citation>
    <scope>NUCLEOTIDE SEQUENCE [LARGE SCALE GENOMIC DNA]</scope>
    <source>
        <strain evidence="2">JCM 13244</strain>
    </source>
</reference>
<gene>
    <name evidence="1" type="ORF">GCM10009680_33540</name>
</gene>
<dbReference type="RefSeq" id="WP_211127483.1">
    <property type="nucleotide sequence ID" value="NZ_BAAALR010000045.1"/>
</dbReference>
<evidence type="ECO:0000313" key="1">
    <source>
        <dbReference type="EMBL" id="GAA1691386.1"/>
    </source>
</evidence>
<dbReference type="EMBL" id="BAAALR010000045">
    <property type="protein sequence ID" value="GAA1691386.1"/>
    <property type="molecule type" value="Genomic_DNA"/>
</dbReference>
<protein>
    <submittedName>
        <fullName evidence="1">Uncharacterized protein</fullName>
    </submittedName>
</protein>
<accession>A0ABP4TP00</accession>
<dbReference type="SUPFAM" id="SSF89372">
    <property type="entry name" value="Fucose-specific lectin"/>
    <property type="match status" value="1"/>
</dbReference>